<dbReference type="AlphaFoldDB" id="A0A2G5TQ29"/>
<evidence type="ECO:0000313" key="2">
    <source>
        <dbReference type="Proteomes" id="UP000230233"/>
    </source>
</evidence>
<accession>A0A2G5TQ29</accession>
<protein>
    <submittedName>
        <fullName evidence="1">Uncharacterized protein</fullName>
    </submittedName>
</protein>
<dbReference type="EMBL" id="PDUG01000005">
    <property type="protein sequence ID" value="PIC29420.1"/>
    <property type="molecule type" value="Genomic_DNA"/>
</dbReference>
<keyword evidence="2" id="KW-1185">Reference proteome</keyword>
<name>A0A2G5TQ29_9PELO</name>
<organism evidence="1 2">
    <name type="scientific">Caenorhabditis nigoni</name>
    <dbReference type="NCBI Taxonomy" id="1611254"/>
    <lineage>
        <taxon>Eukaryota</taxon>
        <taxon>Metazoa</taxon>
        <taxon>Ecdysozoa</taxon>
        <taxon>Nematoda</taxon>
        <taxon>Chromadorea</taxon>
        <taxon>Rhabditida</taxon>
        <taxon>Rhabditina</taxon>
        <taxon>Rhabditomorpha</taxon>
        <taxon>Rhabditoidea</taxon>
        <taxon>Rhabditidae</taxon>
        <taxon>Peloderinae</taxon>
        <taxon>Caenorhabditis</taxon>
    </lineage>
</organism>
<gene>
    <name evidence="1" type="primary">Cnig_chr_V.g20995</name>
    <name evidence="1" type="ORF">B9Z55_020995</name>
</gene>
<evidence type="ECO:0000313" key="1">
    <source>
        <dbReference type="EMBL" id="PIC29420.1"/>
    </source>
</evidence>
<dbReference type="OrthoDB" id="5771096at2759"/>
<dbReference type="Proteomes" id="UP000230233">
    <property type="component" value="Chromosome V"/>
</dbReference>
<reference evidence="2" key="1">
    <citation type="submission" date="2017-10" db="EMBL/GenBank/DDBJ databases">
        <title>Rapid genome shrinkage in a self-fertile nematode reveals novel sperm competition proteins.</title>
        <authorList>
            <person name="Yin D."/>
            <person name="Schwarz E.M."/>
            <person name="Thomas C.G."/>
            <person name="Felde R.L."/>
            <person name="Korf I.F."/>
            <person name="Cutter A.D."/>
            <person name="Schartner C.M."/>
            <person name="Ralston E.J."/>
            <person name="Meyer B.J."/>
            <person name="Haag E.S."/>
        </authorList>
    </citation>
    <scope>NUCLEOTIDE SEQUENCE [LARGE SCALE GENOMIC DNA]</scope>
    <source>
        <strain evidence="2">JU1422</strain>
    </source>
</reference>
<sequence length="179" mass="21340">MSSTHANIQEFYTRSWKYLVYRHAECGYFWVQKGCSIHDPTMCPRCRKPVQNGIMIFPTLREAEQYHMHMLCQKQDEVNQLNVAKMLNERITMIEATKPRQRVMMNGVEVTTPFNGQFYERWLNWDNVQWPTPETHGVNQWKNTVSNMNFGPKVNEEKVYTWEAPTISMEKNVSVWKEK</sequence>
<comment type="caution">
    <text evidence="1">The sequence shown here is derived from an EMBL/GenBank/DDBJ whole genome shotgun (WGS) entry which is preliminary data.</text>
</comment>
<proteinExistence type="predicted"/>